<protein>
    <submittedName>
        <fullName evidence="1">Uncharacterized protein</fullName>
    </submittedName>
</protein>
<dbReference type="Proteomes" id="UP000054988">
    <property type="component" value="Unassembled WGS sequence"/>
</dbReference>
<organism evidence="1 2">
    <name type="scientific">Moniliophthora roreri</name>
    <name type="common">Frosty pod rot fungus</name>
    <name type="synonym">Monilia roreri</name>
    <dbReference type="NCBI Taxonomy" id="221103"/>
    <lineage>
        <taxon>Eukaryota</taxon>
        <taxon>Fungi</taxon>
        <taxon>Dikarya</taxon>
        <taxon>Basidiomycota</taxon>
        <taxon>Agaricomycotina</taxon>
        <taxon>Agaricomycetes</taxon>
        <taxon>Agaricomycetidae</taxon>
        <taxon>Agaricales</taxon>
        <taxon>Marasmiineae</taxon>
        <taxon>Marasmiaceae</taxon>
        <taxon>Moniliophthora</taxon>
    </lineage>
</organism>
<gene>
    <name evidence="1" type="ORF">WG66_12625</name>
</gene>
<dbReference type="EMBL" id="LATX01002035">
    <property type="protein sequence ID" value="KTB34795.1"/>
    <property type="molecule type" value="Genomic_DNA"/>
</dbReference>
<reference evidence="1 2" key="1">
    <citation type="submission" date="2015-12" db="EMBL/GenBank/DDBJ databases">
        <title>Draft genome sequence of Moniliophthora roreri, the causal agent of frosty pod rot of cacao.</title>
        <authorList>
            <person name="Aime M.C."/>
            <person name="Diaz-Valderrama J.R."/>
            <person name="Kijpornyongpan T."/>
            <person name="Phillips-Mora W."/>
        </authorList>
    </citation>
    <scope>NUCLEOTIDE SEQUENCE [LARGE SCALE GENOMIC DNA]</scope>
    <source>
        <strain evidence="1 2">MCA 2952</strain>
    </source>
</reference>
<accession>A0A0W0FEN8</accession>
<sequence length="85" mass="9491">MKLSKTSQAINQMEISSLTLVIIQALYSVGEQILTAFEDLCNSLEEMGDTSSSALRLMFLHKLDKVLGNNLATFTEHADKPWFLV</sequence>
<evidence type="ECO:0000313" key="1">
    <source>
        <dbReference type="EMBL" id="KTB34795.1"/>
    </source>
</evidence>
<proteinExistence type="predicted"/>
<name>A0A0W0FEN8_MONRR</name>
<dbReference type="AlphaFoldDB" id="A0A0W0FEN8"/>
<comment type="caution">
    <text evidence="1">The sequence shown here is derived from an EMBL/GenBank/DDBJ whole genome shotgun (WGS) entry which is preliminary data.</text>
</comment>
<evidence type="ECO:0000313" key="2">
    <source>
        <dbReference type="Proteomes" id="UP000054988"/>
    </source>
</evidence>